<dbReference type="Pfam" id="PF00004">
    <property type="entry name" value="AAA"/>
    <property type="match status" value="1"/>
</dbReference>
<dbReference type="GO" id="GO:0003677">
    <property type="term" value="F:DNA binding"/>
    <property type="evidence" value="ECO:0007669"/>
    <property type="project" value="InterPro"/>
</dbReference>
<dbReference type="EMBL" id="VUNE01000001">
    <property type="protein sequence ID" value="MST62005.1"/>
    <property type="molecule type" value="Genomic_DNA"/>
</dbReference>
<dbReference type="AlphaFoldDB" id="A0A6N7WYQ6"/>
<dbReference type="Gene3D" id="1.10.3710.10">
    <property type="entry name" value="DNA polymerase III clamp loader subunits, C-terminal domain"/>
    <property type="match status" value="1"/>
</dbReference>
<dbReference type="PANTHER" id="PTHR13779">
    <property type="entry name" value="WERNER HELICASE-INTERACTING PROTEIN 1 FAMILY MEMBER"/>
    <property type="match status" value="1"/>
</dbReference>
<dbReference type="GO" id="GO:0000731">
    <property type="term" value="P:DNA synthesis involved in DNA repair"/>
    <property type="evidence" value="ECO:0007669"/>
    <property type="project" value="TreeGrafter"/>
</dbReference>
<dbReference type="Pfam" id="PF12002">
    <property type="entry name" value="MgsA_C"/>
    <property type="match status" value="1"/>
</dbReference>
<dbReference type="GO" id="GO:0017116">
    <property type="term" value="F:single-stranded DNA helicase activity"/>
    <property type="evidence" value="ECO:0007669"/>
    <property type="project" value="TreeGrafter"/>
</dbReference>
<reference evidence="5 6" key="1">
    <citation type="submission" date="2019-08" db="EMBL/GenBank/DDBJ databases">
        <title>In-depth cultivation of the pig gut microbiome towards novel bacterial diversity and tailored functional studies.</title>
        <authorList>
            <person name="Wylensek D."/>
            <person name="Hitch T.C.A."/>
            <person name="Clavel T."/>
        </authorList>
    </citation>
    <scope>NUCLEOTIDE SEQUENCE [LARGE SCALE GENOMIC DNA]</scope>
    <source>
        <strain evidence="5 6">WCA-SAB-591-4A-A</strain>
    </source>
</reference>
<keyword evidence="6" id="KW-1185">Reference proteome</keyword>
<dbReference type="SMART" id="SM00382">
    <property type="entry name" value="AAA"/>
    <property type="match status" value="1"/>
</dbReference>
<dbReference type="InterPro" id="IPR003593">
    <property type="entry name" value="AAA+_ATPase"/>
</dbReference>
<dbReference type="Pfam" id="PF16193">
    <property type="entry name" value="AAA_assoc_2"/>
    <property type="match status" value="1"/>
</dbReference>
<accession>A0A6N7WYQ6</accession>
<evidence type="ECO:0000256" key="1">
    <source>
        <dbReference type="ARBA" id="ARBA00008959"/>
    </source>
</evidence>
<dbReference type="GO" id="GO:0016887">
    <property type="term" value="F:ATP hydrolysis activity"/>
    <property type="evidence" value="ECO:0007669"/>
    <property type="project" value="InterPro"/>
</dbReference>
<keyword evidence="3" id="KW-0067">ATP-binding</keyword>
<name>A0A6N7WYQ6_9FIRM</name>
<keyword evidence="2" id="KW-0547">Nucleotide-binding</keyword>
<dbReference type="SUPFAM" id="SSF48019">
    <property type="entry name" value="post-AAA+ oligomerization domain-like"/>
    <property type="match status" value="1"/>
</dbReference>
<dbReference type="InterPro" id="IPR003959">
    <property type="entry name" value="ATPase_AAA_core"/>
</dbReference>
<dbReference type="Gene3D" id="1.10.8.60">
    <property type="match status" value="1"/>
</dbReference>
<evidence type="ECO:0000259" key="4">
    <source>
        <dbReference type="SMART" id="SM00382"/>
    </source>
</evidence>
<dbReference type="InterPro" id="IPR008921">
    <property type="entry name" value="DNA_pol3_clamp-load_cplx_C"/>
</dbReference>
<dbReference type="GO" id="GO:0005524">
    <property type="term" value="F:ATP binding"/>
    <property type="evidence" value="ECO:0007669"/>
    <property type="project" value="UniProtKB-KW"/>
</dbReference>
<organism evidence="5 6">
    <name type="scientific">Peptostreptococcus porci</name>
    <dbReference type="NCBI Taxonomy" id="2652282"/>
    <lineage>
        <taxon>Bacteria</taxon>
        <taxon>Bacillati</taxon>
        <taxon>Bacillota</taxon>
        <taxon>Clostridia</taxon>
        <taxon>Peptostreptococcales</taxon>
        <taxon>Peptostreptococcaceae</taxon>
        <taxon>Peptostreptococcus</taxon>
    </lineage>
</organism>
<dbReference type="GO" id="GO:0006261">
    <property type="term" value="P:DNA-templated DNA replication"/>
    <property type="evidence" value="ECO:0007669"/>
    <property type="project" value="TreeGrafter"/>
</dbReference>
<dbReference type="InterPro" id="IPR027417">
    <property type="entry name" value="P-loop_NTPase"/>
</dbReference>
<dbReference type="CDD" id="cd00009">
    <property type="entry name" value="AAA"/>
    <property type="match status" value="1"/>
</dbReference>
<sequence length="420" mass="47075">MPLADKYRPKTIDEVVGQSHIVGKDKLINNMIDNNNFPNMIFFGPPGTGKTTVAEIISKNANKSFYKINASNSSLEDVKRVISKIGTMEAQSGLILYIDEIQSFNKKQQQSILEFIENGEITLIASTTENPYHFVYNAILSRSVVIEFKHLKADDIVIGLRNLLHKINEESVTETIVEESALYKIASASGGDLRSAINILELSLNNAKLNKEGKLFISIESIEKMKLSTNYNFDRDGDNHYNLLSAFQKSIRGSDPDASIYYLARLIKGGDLESICRRLQVIACEDIGLAYPNAITIVRSCVEAALSLGLPEARIPLSQATILLATSPKSNSSYIAINKAISDLDAEVHDDIPIYLKDSTSKKSLSDQENIPYKYPHNYENHYVEQTYMPNNLIGRVYYDPQNNKFENSISDFLKKLKKK</sequence>
<dbReference type="CDD" id="cd18139">
    <property type="entry name" value="HLD_clamp_RarA"/>
    <property type="match status" value="1"/>
</dbReference>
<dbReference type="SUPFAM" id="SSF52540">
    <property type="entry name" value="P-loop containing nucleoside triphosphate hydrolases"/>
    <property type="match status" value="1"/>
</dbReference>
<proteinExistence type="inferred from homology"/>
<evidence type="ECO:0000256" key="2">
    <source>
        <dbReference type="ARBA" id="ARBA00022741"/>
    </source>
</evidence>
<dbReference type="Gene3D" id="1.20.272.10">
    <property type="match status" value="1"/>
</dbReference>
<dbReference type="Gene3D" id="3.40.50.300">
    <property type="entry name" value="P-loop containing nucleotide triphosphate hydrolases"/>
    <property type="match status" value="1"/>
</dbReference>
<dbReference type="PANTHER" id="PTHR13779:SF7">
    <property type="entry name" value="ATPASE WRNIP1"/>
    <property type="match status" value="1"/>
</dbReference>
<dbReference type="InterPro" id="IPR051314">
    <property type="entry name" value="AAA_ATPase_RarA/MGS1/WRNIP1"/>
</dbReference>
<dbReference type="FunFam" id="1.20.272.10:FF:000001">
    <property type="entry name" value="Putative AAA family ATPase"/>
    <property type="match status" value="1"/>
</dbReference>
<comment type="similarity">
    <text evidence="1">Belongs to the AAA ATPase family. RarA/MGS1/WRNIP1 subfamily.</text>
</comment>
<dbReference type="InterPro" id="IPR032423">
    <property type="entry name" value="AAA_assoc_2"/>
</dbReference>
<dbReference type="InterPro" id="IPR021886">
    <property type="entry name" value="MgsA_C"/>
</dbReference>
<dbReference type="Proteomes" id="UP000440713">
    <property type="component" value="Unassembled WGS sequence"/>
</dbReference>
<evidence type="ECO:0000313" key="6">
    <source>
        <dbReference type="Proteomes" id="UP000440713"/>
    </source>
</evidence>
<comment type="caution">
    <text evidence="5">The sequence shown here is derived from an EMBL/GenBank/DDBJ whole genome shotgun (WGS) entry which is preliminary data.</text>
</comment>
<gene>
    <name evidence="5" type="ORF">FYJ71_03325</name>
</gene>
<feature type="domain" description="AAA+ ATPase" evidence="4">
    <location>
        <begin position="36"/>
        <end position="152"/>
    </location>
</feature>
<protein>
    <submittedName>
        <fullName evidence="5">Replication-associated recombination protein A</fullName>
    </submittedName>
</protein>
<dbReference type="RefSeq" id="WP_154537370.1">
    <property type="nucleotide sequence ID" value="NZ_VUNE01000001.1"/>
</dbReference>
<evidence type="ECO:0000256" key="3">
    <source>
        <dbReference type="ARBA" id="ARBA00022840"/>
    </source>
</evidence>
<evidence type="ECO:0000313" key="5">
    <source>
        <dbReference type="EMBL" id="MST62005.1"/>
    </source>
</evidence>
<dbReference type="GO" id="GO:0008047">
    <property type="term" value="F:enzyme activator activity"/>
    <property type="evidence" value="ECO:0007669"/>
    <property type="project" value="TreeGrafter"/>
</dbReference>